<keyword evidence="2" id="KW-1185">Reference proteome</keyword>
<dbReference type="Proteomes" id="UP000660861">
    <property type="component" value="Unassembled WGS sequence"/>
</dbReference>
<gene>
    <name evidence="1" type="ORF">H8709_01105</name>
</gene>
<evidence type="ECO:0000313" key="2">
    <source>
        <dbReference type="Proteomes" id="UP000660861"/>
    </source>
</evidence>
<organism evidence="1 2">
    <name type="scientific">Zongyangia hominis</name>
    <dbReference type="NCBI Taxonomy" id="2763677"/>
    <lineage>
        <taxon>Bacteria</taxon>
        <taxon>Bacillati</taxon>
        <taxon>Bacillota</taxon>
        <taxon>Clostridia</taxon>
        <taxon>Eubacteriales</taxon>
        <taxon>Oscillospiraceae</taxon>
        <taxon>Zongyangia</taxon>
    </lineage>
</organism>
<comment type="caution">
    <text evidence="1">The sequence shown here is derived from an EMBL/GenBank/DDBJ whole genome shotgun (WGS) entry which is preliminary data.</text>
</comment>
<dbReference type="EMBL" id="JACRTC010000001">
    <property type="protein sequence ID" value="MBC8569428.1"/>
    <property type="molecule type" value="Genomic_DNA"/>
</dbReference>
<dbReference type="CDD" id="cd02980">
    <property type="entry name" value="TRX_Fd_family"/>
    <property type="match status" value="1"/>
</dbReference>
<name>A0A926E909_9FIRM</name>
<sequence length="91" mass="10063">MKRLIVEVCVCPECVMMGAMDIIEAIESLKKLKTQLRLNTQVQVITKSCIGEPKHGDDSPVVVINGDRLVCANSQTVMEKIISLKAKDVKH</sequence>
<accession>A0A926E909</accession>
<protein>
    <submittedName>
        <fullName evidence="1">(2Fe-2S) ferredoxin domain-containing protein</fullName>
    </submittedName>
</protein>
<reference evidence="1" key="1">
    <citation type="submission" date="2020-08" db="EMBL/GenBank/DDBJ databases">
        <title>Genome public.</title>
        <authorList>
            <person name="Liu C."/>
            <person name="Sun Q."/>
        </authorList>
    </citation>
    <scope>NUCLEOTIDE SEQUENCE</scope>
    <source>
        <strain evidence="1">NSJ-54</strain>
    </source>
</reference>
<dbReference type="SUPFAM" id="SSF52833">
    <property type="entry name" value="Thioredoxin-like"/>
    <property type="match status" value="1"/>
</dbReference>
<dbReference type="RefSeq" id="WP_262396527.1">
    <property type="nucleotide sequence ID" value="NZ_JACRTC010000001.1"/>
</dbReference>
<proteinExistence type="predicted"/>
<dbReference type="AlphaFoldDB" id="A0A926E909"/>
<evidence type="ECO:0000313" key="1">
    <source>
        <dbReference type="EMBL" id="MBC8569428.1"/>
    </source>
</evidence>
<dbReference type="Gene3D" id="3.40.30.10">
    <property type="entry name" value="Glutaredoxin"/>
    <property type="match status" value="1"/>
</dbReference>
<dbReference type="InterPro" id="IPR036249">
    <property type="entry name" value="Thioredoxin-like_sf"/>
</dbReference>